<evidence type="ECO:0000313" key="3">
    <source>
        <dbReference type="Proteomes" id="UP000483035"/>
    </source>
</evidence>
<dbReference type="Proteomes" id="UP000483035">
    <property type="component" value="Unassembled WGS sequence"/>
</dbReference>
<keyword evidence="1" id="KW-1133">Transmembrane helix</keyword>
<evidence type="ECO:0000256" key="1">
    <source>
        <dbReference type="SAM" id="Phobius"/>
    </source>
</evidence>
<keyword evidence="1" id="KW-0472">Membrane</keyword>
<dbReference type="PROSITE" id="PS51257">
    <property type="entry name" value="PROKAR_LIPOPROTEIN"/>
    <property type="match status" value="1"/>
</dbReference>
<dbReference type="Pfam" id="PF25612">
    <property type="entry name" value="DUF7940"/>
    <property type="match status" value="1"/>
</dbReference>
<dbReference type="RefSeq" id="WP_163987429.1">
    <property type="nucleotide sequence ID" value="NZ_WUEY01000006.1"/>
</dbReference>
<dbReference type="EMBL" id="WUEY01000006">
    <property type="protein sequence ID" value="NEI70942.1"/>
    <property type="molecule type" value="Genomic_DNA"/>
</dbReference>
<comment type="caution">
    <text evidence="2">The sequence shown here is derived from an EMBL/GenBank/DDBJ whole genome shotgun (WGS) entry which is preliminary data.</text>
</comment>
<dbReference type="AlphaFoldDB" id="A0A6L9U9F5"/>
<protein>
    <recommendedName>
        <fullName evidence="4">Holin</fullName>
    </recommendedName>
</protein>
<gene>
    <name evidence="2" type="ORF">GR212_15265</name>
</gene>
<feature type="transmembrane region" description="Helical" evidence="1">
    <location>
        <begin position="48"/>
        <end position="67"/>
    </location>
</feature>
<keyword evidence="1" id="KW-0812">Transmembrane</keyword>
<accession>A0A6L9U9F5</accession>
<feature type="transmembrane region" description="Helical" evidence="1">
    <location>
        <begin position="21"/>
        <end position="42"/>
    </location>
</feature>
<sequence length="79" mass="8411">MKPKLVPEWGRVLRHAWSIRLGILAGFLSGCEIALPIIDQAISIPRGVFAALSGLVTCGAVISRLVAQENLKGDSDADQ</sequence>
<organism evidence="2 3">
    <name type="scientific">Rhizobium lusitanum</name>
    <dbReference type="NCBI Taxonomy" id="293958"/>
    <lineage>
        <taxon>Bacteria</taxon>
        <taxon>Pseudomonadati</taxon>
        <taxon>Pseudomonadota</taxon>
        <taxon>Alphaproteobacteria</taxon>
        <taxon>Hyphomicrobiales</taxon>
        <taxon>Rhizobiaceae</taxon>
        <taxon>Rhizobium/Agrobacterium group</taxon>
        <taxon>Rhizobium</taxon>
    </lineage>
</organism>
<evidence type="ECO:0008006" key="4">
    <source>
        <dbReference type="Google" id="ProtNLM"/>
    </source>
</evidence>
<name>A0A6L9U9F5_9HYPH</name>
<evidence type="ECO:0000313" key="2">
    <source>
        <dbReference type="EMBL" id="NEI70942.1"/>
    </source>
</evidence>
<proteinExistence type="predicted"/>
<reference evidence="2 3" key="1">
    <citation type="submission" date="2019-12" db="EMBL/GenBank/DDBJ databases">
        <title>Rhizobium genotypes associated with high levels of biological nitrogen fixation by grain legumes in a temperate-maritime cropping system.</title>
        <authorList>
            <person name="Maluk M."/>
            <person name="Francesc Ferrando Molina F."/>
            <person name="Lopez Del Egido L."/>
            <person name="Lafos M."/>
            <person name="Langarica-Fuentes A."/>
            <person name="Gebre Yohannes G."/>
            <person name="Young M.W."/>
            <person name="Martin P."/>
            <person name="Gantlett R."/>
            <person name="Kenicer G."/>
            <person name="Hawes C."/>
            <person name="Begg G.S."/>
            <person name="Quilliam R.S."/>
            <person name="Squire G.R."/>
            <person name="Poole P.S."/>
            <person name="Young P.W."/>
            <person name="Iannetta P.M."/>
            <person name="James E.K."/>
        </authorList>
    </citation>
    <scope>NUCLEOTIDE SEQUENCE [LARGE SCALE GENOMIC DNA]</scope>
    <source>
        <strain evidence="2 3">JHI1118</strain>
    </source>
</reference>
<dbReference type="InterPro" id="IPR057700">
    <property type="entry name" value="DUF7940"/>
</dbReference>